<evidence type="ECO:0000313" key="3">
    <source>
        <dbReference type="Proteomes" id="UP001303946"/>
    </source>
</evidence>
<dbReference type="RefSeq" id="WP_316702583.1">
    <property type="nucleotide sequence ID" value="NZ_CP136336.1"/>
</dbReference>
<name>A0ABZ0D2D4_9BURK</name>
<reference evidence="2 3" key="1">
    <citation type="submission" date="2023-10" db="EMBL/GenBank/DDBJ databases">
        <title>Bacteria for the degradation of biodegradable plastic PBAT(Polybutylene adipate terephthalate).</title>
        <authorList>
            <person name="Weon H.-Y."/>
            <person name="Yeon J."/>
        </authorList>
    </citation>
    <scope>NUCLEOTIDE SEQUENCE [LARGE SCALE GENOMIC DNA]</scope>
    <source>
        <strain evidence="2 3">SBD 7-3</strain>
    </source>
</reference>
<evidence type="ECO:0000313" key="2">
    <source>
        <dbReference type="EMBL" id="WOB09641.1"/>
    </source>
</evidence>
<keyword evidence="3" id="KW-1185">Reference proteome</keyword>
<protein>
    <submittedName>
        <fullName evidence="2">CsgG/HfaB family protein</fullName>
    </submittedName>
</protein>
<accession>A0ABZ0D2D4</accession>
<feature type="region of interest" description="Disordered" evidence="1">
    <location>
        <begin position="264"/>
        <end position="283"/>
    </location>
</feature>
<organism evidence="2 3">
    <name type="scientific">Piscinibacter gummiphilus</name>
    <dbReference type="NCBI Taxonomy" id="946333"/>
    <lineage>
        <taxon>Bacteria</taxon>
        <taxon>Pseudomonadati</taxon>
        <taxon>Pseudomonadota</taxon>
        <taxon>Betaproteobacteria</taxon>
        <taxon>Burkholderiales</taxon>
        <taxon>Sphaerotilaceae</taxon>
        <taxon>Piscinibacter</taxon>
    </lineage>
</organism>
<gene>
    <name evidence="2" type="ORF">RXV79_06150</name>
</gene>
<proteinExistence type="predicted"/>
<dbReference type="EMBL" id="CP136336">
    <property type="protein sequence ID" value="WOB09641.1"/>
    <property type="molecule type" value="Genomic_DNA"/>
</dbReference>
<dbReference type="InterPro" id="IPR005534">
    <property type="entry name" value="Curli_assmbl/transp-comp_CsgG"/>
</dbReference>
<dbReference type="Pfam" id="PF03783">
    <property type="entry name" value="CsgG"/>
    <property type="match status" value="1"/>
</dbReference>
<sequence>MNATPLTRFTQLALAAAAVAVLSGCGSTMPSMGGNKGVVSGSAGGASSEGSNSQLEKCPETLGTIAIDEDAQAPWYYELRRNSLGSTVPVLRLMIQQSNCFVIVERGRSMNNMMRERQLESSGEMRQGSNFQKGQMVAADYTMQPSIQFSGRTGGAAAGLLTGRLGALGAVAGNVKRNEASTTLLLIDNRSSVQIAAAEGTAGNFDFGLFGGGFLAGLAGGGGGYSNTPQGKVIVAAFADSFNQMVKSLRNYKAQTVKGGLGTGGRLGVDGGSTPASKELNKK</sequence>
<dbReference type="Proteomes" id="UP001303946">
    <property type="component" value="Chromosome"/>
</dbReference>
<evidence type="ECO:0000256" key="1">
    <source>
        <dbReference type="SAM" id="MobiDB-lite"/>
    </source>
</evidence>